<dbReference type="OrthoDB" id="2594539at2"/>
<organism evidence="1 2">
    <name type="scientific">Miniimonas arenae</name>
    <dbReference type="NCBI Taxonomy" id="676201"/>
    <lineage>
        <taxon>Bacteria</taxon>
        <taxon>Bacillati</taxon>
        <taxon>Actinomycetota</taxon>
        <taxon>Actinomycetes</taxon>
        <taxon>Micrococcales</taxon>
        <taxon>Beutenbergiaceae</taxon>
        <taxon>Miniimonas</taxon>
    </lineage>
</organism>
<comment type="caution">
    <text evidence="1">The sequence shown here is derived from an EMBL/GenBank/DDBJ whole genome shotgun (WGS) entry which is preliminary data.</text>
</comment>
<keyword evidence="2" id="KW-1185">Reference proteome</keyword>
<accession>A0A5C5BEL3</accession>
<reference evidence="1 2" key="1">
    <citation type="submission" date="2019-06" db="EMBL/GenBank/DDBJ databases">
        <title>Draft genome sequence of Miniimonas arenae KCTC 19750T isolated from sea sand.</title>
        <authorList>
            <person name="Park S.-J."/>
        </authorList>
    </citation>
    <scope>NUCLEOTIDE SEQUENCE [LARGE SCALE GENOMIC DNA]</scope>
    <source>
        <strain evidence="1 2">KCTC 19750</strain>
    </source>
</reference>
<dbReference type="EMBL" id="VENP01000017">
    <property type="protein sequence ID" value="TNU75039.1"/>
    <property type="molecule type" value="Genomic_DNA"/>
</dbReference>
<protein>
    <recommendedName>
        <fullName evidence="3">DUF559 domain-containing protein</fullName>
    </recommendedName>
</protein>
<sequence length="303" mass="32721">MATGEIVRIGRGAYALPDVDHDVRTAVAAGGVLGCVSALRRWQVDVPGDESVVHVSVPRGRGTRAGAARAAKVRQHYEDADRHPVLPVTTFAAAAARAALCLPYDSAVATLDRALHQRPDAVRDEVFAMVRRTSPSRARAFAVDVDPSSRSAVETQVRLDLRRVGLAVAPNVSVPGVGEVDLLVDGVLDVEIDGYEFHHLRPQFAADRRRDRAALRLGVPTVRFAYEDAGPGVADEVLGVLRALAGKPAPADPRTPTEVLERIADLRSRCSVPEMRAEGWRHLTGADLQTAKRRVEALRSLVR</sequence>
<gene>
    <name evidence="1" type="ORF">FH969_06345</name>
</gene>
<dbReference type="Proteomes" id="UP000313849">
    <property type="component" value="Unassembled WGS sequence"/>
</dbReference>
<evidence type="ECO:0008006" key="3">
    <source>
        <dbReference type="Google" id="ProtNLM"/>
    </source>
</evidence>
<dbReference type="AlphaFoldDB" id="A0A5C5BEL3"/>
<name>A0A5C5BEL3_9MICO</name>
<evidence type="ECO:0000313" key="1">
    <source>
        <dbReference type="EMBL" id="TNU75039.1"/>
    </source>
</evidence>
<evidence type="ECO:0000313" key="2">
    <source>
        <dbReference type="Proteomes" id="UP000313849"/>
    </source>
</evidence>
<proteinExistence type="predicted"/>